<evidence type="ECO:0000313" key="1">
    <source>
        <dbReference type="EMBL" id="EJF86277.1"/>
    </source>
</evidence>
<comment type="caution">
    <text evidence="1">The sequence shown here is derived from an EMBL/GenBank/DDBJ whole genome shotgun (WGS) entry which is preliminary data.</text>
</comment>
<evidence type="ECO:0000313" key="2">
    <source>
        <dbReference type="Proteomes" id="UP000002646"/>
    </source>
</evidence>
<dbReference type="EMBL" id="AILX01000005">
    <property type="protein sequence ID" value="EJF86277.1"/>
    <property type="molecule type" value="Genomic_DNA"/>
</dbReference>
<dbReference type="Proteomes" id="UP000002646">
    <property type="component" value="Unassembled WGS sequence"/>
</dbReference>
<organism evidence="1 2">
    <name type="scientific">Cardidatus Bartonella washoeensis 085-0475</name>
    <dbReference type="NCBI Taxonomy" id="1094564"/>
    <lineage>
        <taxon>Bacteria</taxon>
        <taxon>Pseudomonadati</taxon>
        <taxon>Pseudomonadota</taxon>
        <taxon>Alphaproteobacteria</taxon>
        <taxon>Hyphomicrobiales</taxon>
        <taxon>Bartonellaceae</taxon>
        <taxon>Bartonella</taxon>
    </lineage>
</organism>
<dbReference type="AlphaFoldDB" id="J1JNE6"/>
<name>J1JNE6_9HYPH</name>
<proteinExistence type="predicted"/>
<protein>
    <submittedName>
        <fullName evidence="1">Uncharacterized protein</fullName>
    </submittedName>
</protein>
<gene>
    <name evidence="1" type="ORF">MCW_00173</name>
</gene>
<sequence>MEAGFHLYGFMFSVNEAVYLFQRLRKQIYRHHSAYKSWLPKKLSFVSNFVQERKIEMQFCFLTPSLHTYEHNLYQNTLCIFIPFNILRCLSHIFPVP</sequence>
<reference evidence="1 2" key="1">
    <citation type="submission" date="2012-03" db="EMBL/GenBank/DDBJ databases">
        <title>The Genome Sequence of Bartonella washoensis 085-0475.</title>
        <authorList>
            <consortium name="The Broad Institute Genome Sequencing Platform"/>
            <consortium name="The Broad Institute Genome Sequencing Center for Infectious Disease"/>
            <person name="Feldgarden M."/>
            <person name="Kirby J."/>
            <person name="Kosoy M."/>
            <person name="Birtles R."/>
            <person name="Probert W.S."/>
            <person name="Chiaraviglio L."/>
            <person name="Young S.K."/>
            <person name="Zeng Q."/>
            <person name="Gargeya S."/>
            <person name="Fitzgerald M."/>
            <person name="Haas B."/>
            <person name="Abouelleil A."/>
            <person name="Alvarado L."/>
            <person name="Arachchi H.M."/>
            <person name="Berlin A."/>
            <person name="Chapman S.B."/>
            <person name="Gearin G."/>
            <person name="Goldberg J."/>
            <person name="Griggs A."/>
            <person name="Gujja S."/>
            <person name="Hansen M."/>
            <person name="Heiman D."/>
            <person name="Howarth C."/>
            <person name="Larimer J."/>
            <person name="Lui A."/>
            <person name="MacDonald P.J.P."/>
            <person name="McCowen C."/>
            <person name="Montmayeur A."/>
            <person name="Murphy C."/>
            <person name="Neiman D."/>
            <person name="Pearson M."/>
            <person name="Priest M."/>
            <person name="Roberts A."/>
            <person name="Saif S."/>
            <person name="Shea T."/>
            <person name="Sisk P."/>
            <person name="Stolte C."/>
            <person name="Sykes S."/>
            <person name="Wortman J."/>
            <person name="Nusbaum C."/>
            <person name="Birren B."/>
        </authorList>
    </citation>
    <scope>NUCLEOTIDE SEQUENCE [LARGE SCALE GENOMIC DNA]</scope>
    <source>
        <strain evidence="1 2">085-0475</strain>
    </source>
</reference>
<accession>J1JNE6</accession>
<dbReference type="HOGENOM" id="CLU_2341096_0_0_5"/>